<dbReference type="Gene3D" id="3.40.50.720">
    <property type="entry name" value="NAD(P)-binding Rossmann-like Domain"/>
    <property type="match status" value="1"/>
</dbReference>
<dbReference type="GO" id="GO:0008146">
    <property type="term" value="F:sulfotransferase activity"/>
    <property type="evidence" value="ECO:0007669"/>
    <property type="project" value="TreeGrafter"/>
</dbReference>
<keyword evidence="3 15" id="KW-0808">Transferase</keyword>
<dbReference type="EC" id="2.7.7.80" evidence="9"/>
<evidence type="ECO:0000256" key="1">
    <source>
        <dbReference type="ARBA" id="ARBA00005046"/>
    </source>
</evidence>
<dbReference type="AlphaFoldDB" id="A0A4R3LLV0"/>
<organism evidence="15 16">
    <name type="scientific">Pseudofulvimonas gallinarii</name>
    <dbReference type="NCBI Taxonomy" id="634155"/>
    <lineage>
        <taxon>Bacteria</taxon>
        <taxon>Pseudomonadati</taxon>
        <taxon>Pseudomonadota</taxon>
        <taxon>Gammaproteobacteria</taxon>
        <taxon>Lysobacterales</taxon>
        <taxon>Rhodanobacteraceae</taxon>
        <taxon>Pseudofulvimonas</taxon>
    </lineage>
</organism>
<comment type="function">
    <text evidence="7">Catalyzes the adenylation by ATP of the carboxyl group of the C-terminal glycine of sulfur carrier protein MoaD.</text>
</comment>
<comment type="similarity">
    <text evidence="2">Belongs to the HesA/MoeB/ThiF family.</text>
</comment>
<evidence type="ECO:0000256" key="13">
    <source>
        <dbReference type="ARBA" id="ARBA00078531"/>
    </source>
</evidence>
<evidence type="ECO:0000256" key="4">
    <source>
        <dbReference type="ARBA" id="ARBA00022741"/>
    </source>
</evidence>
<dbReference type="GO" id="GO:0004792">
    <property type="term" value="F:thiosulfate-cyanide sulfurtransferase activity"/>
    <property type="evidence" value="ECO:0007669"/>
    <property type="project" value="TreeGrafter"/>
</dbReference>
<evidence type="ECO:0000256" key="7">
    <source>
        <dbReference type="ARBA" id="ARBA00055169"/>
    </source>
</evidence>
<dbReference type="InterPro" id="IPR036873">
    <property type="entry name" value="Rhodanese-like_dom_sf"/>
</dbReference>
<evidence type="ECO:0000313" key="16">
    <source>
        <dbReference type="Proteomes" id="UP000294599"/>
    </source>
</evidence>
<keyword evidence="5" id="KW-0067">ATP-binding</keyword>
<comment type="caution">
    <text evidence="15">The sequence shown here is derived from an EMBL/GenBank/DDBJ whole genome shotgun (WGS) entry which is preliminary data.</text>
</comment>
<dbReference type="CDD" id="cd00757">
    <property type="entry name" value="ThiF_MoeB_HesA_family"/>
    <property type="match status" value="1"/>
</dbReference>
<evidence type="ECO:0000256" key="2">
    <source>
        <dbReference type="ARBA" id="ARBA00009919"/>
    </source>
</evidence>
<dbReference type="PANTHER" id="PTHR10953">
    <property type="entry name" value="UBIQUITIN-ACTIVATING ENZYME E1"/>
    <property type="match status" value="1"/>
</dbReference>
<reference evidence="15 16" key="1">
    <citation type="submission" date="2019-03" db="EMBL/GenBank/DDBJ databases">
        <title>Genomic Encyclopedia of Type Strains, Phase IV (KMG-IV): sequencing the most valuable type-strain genomes for metagenomic binning, comparative biology and taxonomic classification.</title>
        <authorList>
            <person name="Goeker M."/>
        </authorList>
    </citation>
    <scope>NUCLEOTIDE SEQUENCE [LARGE SCALE GENOMIC DNA]</scope>
    <source>
        <strain evidence="15 16">DSM 21944</strain>
    </source>
</reference>
<evidence type="ECO:0000256" key="5">
    <source>
        <dbReference type="ARBA" id="ARBA00022840"/>
    </source>
</evidence>
<comment type="catalytic activity">
    <reaction evidence="6">
        <text>[molybdopterin-synthase sulfur-carrier protein]-C-terminal Gly-Gly + ATP + H(+) = [molybdopterin-synthase sulfur-carrier protein]-C-terminal Gly-Gly-AMP + diphosphate</text>
        <dbReference type="Rhea" id="RHEA:43616"/>
        <dbReference type="Rhea" id="RHEA-COMP:12159"/>
        <dbReference type="Rhea" id="RHEA-COMP:12202"/>
        <dbReference type="ChEBI" id="CHEBI:15378"/>
        <dbReference type="ChEBI" id="CHEBI:30616"/>
        <dbReference type="ChEBI" id="CHEBI:33019"/>
        <dbReference type="ChEBI" id="CHEBI:90618"/>
        <dbReference type="ChEBI" id="CHEBI:90778"/>
        <dbReference type="EC" id="2.7.7.80"/>
    </reaction>
</comment>
<evidence type="ECO:0000256" key="9">
    <source>
        <dbReference type="ARBA" id="ARBA00066884"/>
    </source>
</evidence>
<comment type="subunit">
    <text evidence="8">Homodimer. Forms a stable heterotetrameric complex of 2 MoeB and 2 MoaD during adenylation of MoaD.</text>
</comment>
<evidence type="ECO:0000256" key="11">
    <source>
        <dbReference type="ARBA" id="ARBA00075110"/>
    </source>
</evidence>
<dbReference type="SUPFAM" id="SSF69572">
    <property type="entry name" value="Activating enzymes of the ubiquitin-like proteins"/>
    <property type="match status" value="1"/>
</dbReference>
<dbReference type="RefSeq" id="WP_123521854.1">
    <property type="nucleotide sequence ID" value="NZ_JBHLWF010000005.1"/>
</dbReference>
<dbReference type="GO" id="GO:0061605">
    <property type="term" value="F:molybdopterin-synthase adenylyltransferase activity"/>
    <property type="evidence" value="ECO:0007669"/>
    <property type="project" value="UniProtKB-EC"/>
</dbReference>
<dbReference type="NCBIfam" id="NF006444">
    <property type="entry name" value="PRK08762.1"/>
    <property type="match status" value="1"/>
</dbReference>
<evidence type="ECO:0000256" key="12">
    <source>
        <dbReference type="ARBA" id="ARBA00075328"/>
    </source>
</evidence>
<dbReference type="Pfam" id="PF00899">
    <property type="entry name" value="ThiF"/>
    <property type="match status" value="1"/>
</dbReference>
<dbReference type="Gene3D" id="3.40.250.10">
    <property type="entry name" value="Rhodanese-like domain"/>
    <property type="match status" value="1"/>
</dbReference>
<accession>A0A4R3LLV0</accession>
<dbReference type="SMART" id="SM00450">
    <property type="entry name" value="RHOD"/>
    <property type="match status" value="1"/>
</dbReference>
<dbReference type="GO" id="GO:0005524">
    <property type="term" value="F:ATP binding"/>
    <property type="evidence" value="ECO:0007669"/>
    <property type="project" value="UniProtKB-KW"/>
</dbReference>
<evidence type="ECO:0000256" key="10">
    <source>
        <dbReference type="ARBA" id="ARBA00073635"/>
    </source>
</evidence>
<sequence length="380" mass="39501">MSTLAFRDGVEDIDVHTAWRRVQDGARLVDVREPSEWSQGRPARSESAPCSALEAALADLALSPGQDIVLICAGGVRSRRVAEHLAAAGHARVASVTGGFGQWLAAGLPLLEGEGLPPADAERYDRHLRLPDVGLAGQKRLLSARVLLVGAGGLGSPAALYLAAAGIGQLTLVDDDHVERSNLQRQVLHGDSDVGQAKVLSAAKRLAALNPGVHVEPVGQRLDRENVLSLLAGHDLVIDGADNFDTRYLVNAACGTLGIPWVYGAVERFRGQVSLFVPGAGPCYRCLFPEPPPPGFAPNCAEAGVLGVLPGVIGLLQATEAIKHLLGLGQTLAGTLLTYDAASMRFGRVTLERDPACPGCAEGAPMLSRLPATGGGACSA</sequence>
<comment type="pathway">
    <text evidence="1">Cofactor biosynthesis; molybdopterin biosynthesis.</text>
</comment>
<dbReference type="PANTHER" id="PTHR10953:SF102">
    <property type="entry name" value="ADENYLYLTRANSFERASE AND SULFURTRANSFERASE MOCS3"/>
    <property type="match status" value="1"/>
</dbReference>
<dbReference type="NCBIfam" id="NF004281">
    <property type="entry name" value="PRK05690.1"/>
    <property type="match status" value="1"/>
</dbReference>
<protein>
    <recommendedName>
        <fullName evidence="10">Molybdopterin-synthase adenylyltransferase</fullName>
        <ecNumber evidence="9">2.7.7.80</ecNumber>
    </recommendedName>
    <alternativeName>
        <fullName evidence="13">MoaD protein adenylase</fullName>
    </alternativeName>
    <alternativeName>
        <fullName evidence="11">Molybdopterin-converting factor subunit 1 adenylase</fullName>
    </alternativeName>
    <alternativeName>
        <fullName evidence="12">Sulfur carrier protein MoaD adenylyltransferase</fullName>
    </alternativeName>
</protein>
<dbReference type="InterPro" id="IPR045886">
    <property type="entry name" value="ThiF/MoeB/HesA"/>
</dbReference>
<dbReference type="Pfam" id="PF00581">
    <property type="entry name" value="Rhodanese"/>
    <property type="match status" value="1"/>
</dbReference>
<dbReference type="Proteomes" id="UP000294599">
    <property type="component" value="Unassembled WGS sequence"/>
</dbReference>
<evidence type="ECO:0000259" key="14">
    <source>
        <dbReference type="PROSITE" id="PS50206"/>
    </source>
</evidence>
<dbReference type="FunFam" id="3.40.50.720:FF:000033">
    <property type="entry name" value="Adenylyltransferase and sulfurtransferase MOCS3"/>
    <property type="match status" value="1"/>
</dbReference>
<dbReference type="SUPFAM" id="SSF52821">
    <property type="entry name" value="Rhodanese/Cell cycle control phosphatase"/>
    <property type="match status" value="1"/>
</dbReference>
<dbReference type="PROSITE" id="PS50206">
    <property type="entry name" value="RHODANESE_3"/>
    <property type="match status" value="1"/>
</dbReference>
<keyword evidence="15" id="KW-0548">Nucleotidyltransferase</keyword>
<feature type="domain" description="Rhodanese" evidence="14">
    <location>
        <begin position="22"/>
        <end position="112"/>
    </location>
</feature>
<evidence type="ECO:0000256" key="8">
    <source>
        <dbReference type="ARBA" id="ARBA00063809"/>
    </source>
</evidence>
<keyword evidence="4" id="KW-0547">Nucleotide-binding</keyword>
<dbReference type="InterPro" id="IPR001763">
    <property type="entry name" value="Rhodanese-like_dom"/>
</dbReference>
<dbReference type="GO" id="GO:0005829">
    <property type="term" value="C:cytosol"/>
    <property type="evidence" value="ECO:0007669"/>
    <property type="project" value="TreeGrafter"/>
</dbReference>
<dbReference type="InterPro" id="IPR000594">
    <property type="entry name" value="ThiF_NAD_FAD-bd"/>
</dbReference>
<keyword evidence="16" id="KW-1185">Reference proteome</keyword>
<dbReference type="EMBL" id="SMAF01000001">
    <property type="protein sequence ID" value="TCT01224.1"/>
    <property type="molecule type" value="Genomic_DNA"/>
</dbReference>
<evidence type="ECO:0000313" key="15">
    <source>
        <dbReference type="EMBL" id="TCT01224.1"/>
    </source>
</evidence>
<gene>
    <name evidence="15" type="ORF">EDC25_10179</name>
</gene>
<name>A0A4R3LLV0_9GAMM</name>
<proteinExistence type="inferred from homology"/>
<dbReference type="CDD" id="cd00158">
    <property type="entry name" value="RHOD"/>
    <property type="match status" value="1"/>
</dbReference>
<dbReference type="GO" id="GO:0008641">
    <property type="term" value="F:ubiquitin-like modifier activating enzyme activity"/>
    <property type="evidence" value="ECO:0007669"/>
    <property type="project" value="InterPro"/>
</dbReference>
<dbReference type="InterPro" id="IPR035985">
    <property type="entry name" value="Ubiquitin-activating_enz"/>
</dbReference>
<evidence type="ECO:0000256" key="6">
    <source>
        <dbReference type="ARBA" id="ARBA00052218"/>
    </source>
</evidence>
<dbReference type="OrthoDB" id="9804286at2"/>
<evidence type="ECO:0000256" key="3">
    <source>
        <dbReference type="ARBA" id="ARBA00022679"/>
    </source>
</evidence>